<accession>A0A9P9HZZ6</accession>
<dbReference type="OrthoDB" id="5105430at2759"/>
<protein>
    <submittedName>
        <fullName evidence="1">Uncharacterized protein</fullName>
    </submittedName>
</protein>
<gene>
    <name evidence="1" type="ORF">B0J15DRAFT_463172</name>
</gene>
<name>A0A9P9HZZ6_FUSSL</name>
<evidence type="ECO:0000313" key="1">
    <source>
        <dbReference type="EMBL" id="KAH7266002.1"/>
    </source>
</evidence>
<organism evidence="1 2">
    <name type="scientific">Fusarium solani</name>
    <name type="common">Filamentous fungus</name>
    <dbReference type="NCBI Taxonomy" id="169388"/>
    <lineage>
        <taxon>Eukaryota</taxon>
        <taxon>Fungi</taxon>
        <taxon>Dikarya</taxon>
        <taxon>Ascomycota</taxon>
        <taxon>Pezizomycotina</taxon>
        <taxon>Sordariomycetes</taxon>
        <taxon>Hypocreomycetidae</taxon>
        <taxon>Hypocreales</taxon>
        <taxon>Nectriaceae</taxon>
        <taxon>Fusarium</taxon>
        <taxon>Fusarium solani species complex</taxon>
    </lineage>
</organism>
<proteinExistence type="predicted"/>
<dbReference type="EMBL" id="JAGTJS010000006">
    <property type="protein sequence ID" value="KAH7266002.1"/>
    <property type="molecule type" value="Genomic_DNA"/>
</dbReference>
<evidence type="ECO:0000313" key="2">
    <source>
        <dbReference type="Proteomes" id="UP000736672"/>
    </source>
</evidence>
<comment type="caution">
    <text evidence="1">The sequence shown here is derived from an EMBL/GenBank/DDBJ whole genome shotgun (WGS) entry which is preliminary data.</text>
</comment>
<sequence length="269" mass="30049">MRPLPSTSSLCEVFPFRYHRTSRPYSIYSMSTLDLVRLQLKADHSYMDQAREEIFAPRVQGIVYTTQEIRQRSPDEKVLIVSGMVMMLDVVHKGLRREAWGNPHMKFAVGEYNGMAKPKRRAESQIRLFVTPQAQFSPPTQSGGRLTNYSLATLDVGFNTASPRGKGNTLLYRARILSALKEDLRYIYSRHIPSGSPGSTLAQALARKPCAINTPFAELPTSFTIVEGNHTSALVVIIDMTPGTQKQCDDYYASLLAGQPQIHIPSENG</sequence>
<dbReference type="Proteomes" id="UP000736672">
    <property type="component" value="Unassembled WGS sequence"/>
</dbReference>
<dbReference type="AlphaFoldDB" id="A0A9P9HZZ6"/>
<reference evidence="1" key="1">
    <citation type="journal article" date="2021" name="Nat. Commun.">
        <title>Genetic determinants of endophytism in the Arabidopsis root mycobiome.</title>
        <authorList>
            <person name="Mesny F."/>
            <person name="Miyauchi S."/>
            <person name="Thiergart T."/>
            <person name="Pickel B."/>
            <person name="Atanasova L."/>
            <person name="Karlsson M."/>
            <person name="Huettel B."/>
            <person name="Barry K.W."/>
            <person name="Haridas S."/>
            <person name="Chen C."/>
            <person name="Bauer D."/>
            <person name="Andreopoulos W."/>
            <person name="Pangilinan J."/>
            <person name="LaButti K."/>
            <person name="Riley R."/>
            <person name="Lipzen A."/>
            <person name="Clum A."/>
            <person name="Drula E."/>
            <person name="Henrissat B."/>
            <person name="Kohler A."/>
            <person name="Grigoriev I.V."/>
            <person name="Martin F.M."/>
            <person name="Hacquard S."/>
        </authorList>
    </citation>
    <scope>NUCLEOTIDE SEQUENCE</scope>
    <source>
        <strain evidence="1">FSSC 5 MPI-SDFR-AT-0091</strain>
    </source>
</reference>
<keyword evidence="2" id="KW-1185">Reference proteome</keyword>